<dbReference type="Proteomes" id="UP000598120">
    <property type="component" value="Unassembled WGS sequence"/>
</dbReference>
<dbReference type="Pfam" id="PF11306">
    <property type="entry name" value="DUF3108"/>
    <property type="match status" value="1"/>
</dbReference>
<evidence type="ECO:0000313" key="1">
    <source>
        <dbReference type="EMBL" id="GFZ93639.1"/>
    </source>
</evidence>
<keyword evidence="2" id="KW-1185">Reference proteome</keyword>
<dbReference type="EMBL" id="BMIC01000009">
    <property type="protein sequence ID" value="GFZ93639.1"/>
    <property type="molecule type" value="Genomic_DNA"/>
</dbReference>
<evidence type="ECO:0000313" key="2">
    <source>
        <dbReference type="Proteomes" id="UP000598120"/>
    </source>
</evidence>
<name>A0A8J2XJF7_9FLAO</name>
<reference evidence="1 2" key="1">
    <citation type="journal article" date="2014" name="Int. J. Syst. Evol. Microbiol.">
        <title>Complete genome sequence of Corynebacterium casei LMG S-19264T (=DSM 44701T), isolated from a smear-ripened cheese.</title>
        <authorList>
            <consortium name="US DOE Joint Genome Institute (JGI-PGF)"/>
            <person name="Walter F."/>
            <person name="Albersmeier A."/>
            <person name="Kalinowski J."/>
            <person name="Ruckert C."/>
        </authorList>
    </citation>
    <scope>NUCLEOTIDE SEQUENCE [LARGE SCALE GENOMIC DNA]</scope>
    <source>
        <strain evidence="1 2">CGMCC 1.15295</strain>
    </source>
</reference>
<dbReference type="AlphaFoldDB" id="A0A8J2XJF7"/>
<comment type="caution">
    <text evidence="1">The sequence shown here is derived from an EMBL/GenBank/DDBJ whole genome shotgun (WGS) entry which is preliminary data.</text>
</comment>
<proteinExistence type="predicted"/>
<dbReference type="InterPro" id="IPR021457">
    <property type="entry name" value="DUF3108"/>
</dbReference>
<accession>A0A8J2XJF7</accession>
<gene>
    <name evidence="1" type="ORF">GCM10011531_27020</name>
</gene>
<dbReference type="RefSeq" id="WP_188606937.1">
    <property type="nucleotide sequence ID" value="NZ_BMIC01000009.1"/>
</dbReference>
<organism evidence="1 2">
    <name type="scientific">Aquaticitalea lipolytica</name>
    <dbReference type="NCBI Taxonomy" id="1247562"/>
    <lineage>
        <taxon>Bacteria</taxon>
        <taxon>Pseudomonadati</taxon>
        <taxon>Bacteroidota</taxon>
        <taxon>Flavobacteriia</taxon>
        <taxon>Flavobacteriales</taxon>
        <taxon>Flavobacteriaceae</taxon>
        <taxon>Aquaticitalea</taxon>
    </lineage>
</organism>
<protein>
    <submittedName>
        <fullName evidence="1">Uncharacterized protein</fullName>
    </submittedName>
</protein>
<sequence length="239" mass="27852">MKKAFYTIMVFTFLSTNLYSQKNEWLGKKVKIEQLETRIDSFQMIQNDKVVGHWVWETQINEDEIIFKDESVLTGVVNETFILKFDRQKLNTAIVDMKMWTDADTLKVDINRTTNKDIKASFNLSGRSRKKTIVDTIFQKEVVLRAEVFALLPSLSNYENLNESIETFFMDSGKTATMNLKYLGEEEVTVKAGKFNTYKLSFEGEKQISNIIYLRKDYPRRIIKVEVVGQPLTIELVKL</sequence>